<dbReference type="STRING" id="448.Lery_2465"/>
<dbReference type="Proteomes" id="UP000054773">
    <property type="component" value="Unassembled WGS sequence"/>
</dbReference>
<name>A0A0W0TFD0_LEGER</name>
<keyword evidence="2" id="KW-1185">Reference proteome</keyword>
<proteinExistence type="predicted"/>
<sequence length="67" mass="7899">MRFISKLLKNNLKNMKDLTRSRRLEIAHRRLLQVMEGLLTERIDAGDMTAKHQSMHIIRAFVGKYGF</sequence>
<organism evidence="1 2">
    <name type="scientific">Legionella erythra</name>
    <dbReference type="NCBI Taxonomy" id="448"/>
    <lineage>
        <taxon>Bacteria</taxon>
        <taxon>Pseudomonadati</taxon>
        <taxon>Pseudomonadota</taxon>
        <taxon>Gammaproteobacteria</taxon>
        <taxon>Legionellales</taxon>
        <taxon>Legionellaceae</taxon>
        <taxon>Legionella</taxon>
    </lineage>
</organism>
<accession>A0A0W0TFD0</accession>
<reference evidence="1 2" key="1">
    <citation type="submission" date="2015-11" db="EMBL/GenBank/DDBJ databases">
        <title>Genomic analysis of 38 Legionella species identifies large and diverse effector repertoires.</title>
        <authorList>
            <person name="Burstein D."/>
            <person name="Amaro F."/>
            <person name="Zusman T."/>
            <person name="Lifshitz Z."/>
            <person name="Cohen O."/>
            <person name="Gilbert J.A."/>
            <person name="Pupko T."/>
            <person name="Shuman H.A."/>
            <person name="Segal G."/>
        </authorList>
    </citation>
    <scope>NUCLEOTIDE SEQUENCE [LARGE SCALE GENOMIC DNA]</scope>
    <source>
        <strain evidence="1 2">SE-32A-C8</strain>
    </source>
</reference>
<evidence type="ECO:0000313" key="1">
    <source>
        <dbReference type="EMBL" id="KTC94298.1"/>
    </source>
</evidence>
<comment type="caution">
    <text evidence="1">The sequence shown here is derived from an EMBL/GenBank/DDBJ whole genome shotgun (WGS) entry which is preliminary data.</text>
</comment>
<evidence type="ECO:0000313" key="2">
    <source>
        <dbReference type="Proteomes" id="UP000054773"/>
    </source>
</evidence>
<protein>
    <submittedName>
        <fullName evidence="1">Uncharacterized protein</fullName>
    </submittedName>
</protein>
<gene>
    <name evidence="1" type="ORF">Lery_2465</name>
</gene>
<dbReference type="AlphaFoldDB" id="A0A0W0TFD0"/>
<dbReference type="EMBL" id="LNYA01000034">
    <property type="protein sequence ID" value="KTC94298.1"/>
    <property type="molecule type" value="Genomic_DNA"/>
</dbReference>